<dbReference type="AlphaFoldDB" id="A0A6L2NK90"/>
<dbReference type="InterPro" id="IPR013103">
    <property type="entry name" value="RVT_2"/>
</dbReference>
<gene>
    <name evidence="4" type="ORF">Tci_058601</name>
</gene>
<sequence>MEADDQAIKTILMGLPEDIYAAVDSCETAQEIWFTSTDGESIESYYHRLSKLMNDFKRNKHFPKKIVNNLKFLNNLQPEWRRHVGIVHQTKDLREIDYTQLYDFFEIQSDGGDLESIEEVNANCILIATLQQVSTLGTQTDKAPVYDSVGSTEVLKEKLTASYLQQEKKRLKSDFKIRVDELLDKQIRHEEKIKDLDNILVKTGQSIQTMHMISSKLDSFYHTKQKMALGYQNPSYLKQARKKQHSLYNGKVLLEKHDHPDVYDSEETLQLAQETKFVRNFKSIAKDADESLVKHKSLEYKIERLLRAVVSQDIMLIVQRVDNTAKTRRPQPRCNTKNDRVLSEYIRKLGAKGDIGLFICYSATSGAYRVYNRRTKKIMETMNATFYNLSAMAFKQHNSKPRLQSMTSGQINSGLDLTYAPSTITSQKPTGRELDLLFKAMYDDYIGGQPSASTRTVPAAPAPQVLQTSTAYTTTTDTAPTPTNSSSHAADIPNTSQDVDELPQQQHVLVPPPDIIKRHALKWLFKNKHDEDNTEDVHVCQPQGFNADHPSHGYKLNKALYGLKQAPRAWYDELSQFLLQKYCNKGTIDPTLLIRRFDDDILVSKYVLEILKKYGMESRDPIGTPMEIKDKLDLDQNRIVVDAMKYRSMIGTLMYLTSSRRDIVHATYLCAQYQDKPTKKHLKESTSGGTQFLGEKLVSWSSKKQDCTVLSTMEVEYVSLSTCYAQVLWMRTQLTDNGFNFNNILEKKSFQQWDDKKSKSDRKFFRYGDPNHLIGECPKHQRDKYQKAFIGGILENLLGARRMIKDSRCSKHMTGNKSLFSTYKAYNEDACDEPIGDLDMIEDKVDDPSPQSTPQVLSSFEVYTLLVTYPEEVDETIGILMEVEPLDHKKLEDLGLNTCSHDLFLSSREIPSVDEPEP</sequence>
<dbReference type="EMBL" id="BKCJ010009366">
    <property type="protein sequence ID" value="GEU86623.1"/>
    <property type="molecule type" value="Genomic_DNA"/>
</dbReference>
<organism evidence="4">
    <name type="scientific">Tanacetum cinerariifolium</name>
    <name type="common">Dalmatian daisy</name>
    <name type="synonym">Chrysanthemum cinerariifolium</name>
    <dbReference type="NCBI Taxonomy" id="118510"/>
    <lineage>
        <taxon>Eukaryota</taxon>
        <taxon>Viridiplantae</taxon>
        <taxon>Streptophyta</taxon>
        <taxon>Embryophyta</taxon>
        <taxon>Tracheophyta</taxon>
        <taxon>Spermatophyta</taxon>
        <taxon>Magnoliopsida</taxon>
        <taxon>eudicotyledons</taxon>
        <taxon>Gunneridae</taxon>
        <taxon>Pentapetalae</taxon>
        <taxon>asterids</taxon>
        <taxon>campanulids</taxon>
        <taxon>Asterales</taxon>
        <taxon>Asteraceae</taxon>
        <taxon>Asteroideae</taxon>
        <taxon>Anthemideae</taxon>
        <taxon>Anthemidinae</taxon>
        <taxon>Tanacetum</taxon>
    </lineage>
</organism>
<dbReference type="PANTHER" id="PTHR11439">
    <property type="entry name" value="GAG-POL-RELATED RETROTRANSPOSON"/>
    <property type="match status" value="1"/>
</dbReference>
<feature type="region of interest" description="Disordered" evidence="1">
    <location>
        <begin position="474"/>
        <end position="500"/>
    </location>
</feature>
<feature type="domain" description="Retroviral polymerase SH3-like" evidence="3">
    <location>
        <begin position="344"/>
        <end position="395"/>
    </location>
</feature>
<reference evidence="4" key="1">
    <citation type="journal article" date="2019" name="Sci. Rep.">
        <title>Draft genome of Tanacetum cinerariifolium, the natural source of mosquito coil.</title>
        <authorList>
            <person name="Yamashiro T."/>
            <person name="Shiraishi A."/>
            <person name="Satake H."/>
            <person name="Nakayama K."/>
        </authorList>
    </citation>
    <scope>NUCLEOTIDE SEQUENCE</scope>
</reference>
<dbReference type="Pfam" id="PF25597">
    <property type="entry name" value="SH3_retrovirus"/>
    <property type="match status" value="1"/>
</dbReference>
<protein>
    <submittedName>
        <fullName evidence="4">Uncharacterized protein</fullName>
    </submittedName>
</protein>
<dbReference type="Pfam" id="PF07727">
    <property type="entry name" value="RVT_2"/>
    <property type="match status" value="1"/>
</dbReference>
<comment type="caution">
    <text evidence="4">The sequence shown here is derived from an EMBL/GenBank/DDBJ whole genome shotgun (WGS) entry which is preliminary data.</text>
</comment>
<evidence type="ECO:0000256" key="1">
    <source>
        <dbReference type="SAM" id="MobiDB-lite"/>
    </source>
</evidence>
<proteinExistence type="predicted"/>
<feature type="compositionally biased region" description="Low complexity" evidence="1">
    <location>
        <begin position="474"/>
        <end position="487"/>
    </location>
</feature>
<dbReference type="CDD" id="cd09272">
    <property type="entry name" value="RNase_HI_RT_Ty1"/>
    <property type="match status" value="1"/>
</dbReference>
<evidence type="ECO:0000259" key="2">
    <source>
        <dbReference type="Pfam" id="PF07727"/>
    </source>
</evidence>
<feature type="domain" description="Reverse transcriptase Ty1/copia-type" evidence="2">
    <location>
        <begin position="534"/>
        <end position="611"/>
    </location>
</feature>
<evidence type="ECO:0000313" key="4">
    <source>
        <dbReference type="EMBL" id="GEU86623.1"/>
    </source>
</evidence>
<accession>A0A6L2NK90</accession>
<dbReference type="InterPro" id="IPR057670">
    <property type="entry name" value="SH3_retrovirus"/>
</dbReference>
<name>A0A6L2NK90_TANCI</name>
<evidence type="ECO:0000259" key="3">
    <source>
        <dbReference type="Pfam" id="PF25597"/>
    </source>
</evidence>
<dbReference type="PANTHER" id="PTHR11439:SF483">
    <property type="entry name" value="PEPTIDE SYNTHASE GLIP-LIKE, PUTATIVE (AFU_ORTHOLOGUE AFUA_3G12920)-RELATED"/>
    <property type="match status" value="1"/>
</dbReference>